<keyword evidence="4" id="KW-0472">Membrane</keyword>
<dbReference type="InterPro" id="IPR001623">
    <property type="entry name" value="DnaJ_domain"/>
</dbReference>
<dbReference type="GO" id="GO:0005789">
    <property type="term" value="C:endoplasmic reticulum membrane"/>
    <property type="evidence" value="ECO:0007669"/>
    <property type="project" value="TreeGrafter"/>
</dbReference>
<dbReference type="PANTHER" id="PTHR43908">
    <property type="entry name" value="AT29763P-RELATED"/>
    <property type="match status" value="1"/>
</dbReference>
<evidence type="ECO:0000256" key="4">
    <source>
        <dbReference type="ARBA" id="ARBA00023136"/>
    </source>
</evidence>
<dbReference type="InterPro" id="IPR036869">
    <property type="entry name" value="J_dom_sf"/>
</dbReference>
<keyword evidence="3" id="KW-1133">Transmembrane helix</keyword>
<gene>
    <name evidence="7" type="ORF">AMON00008_LOCUS251</name>
</gene>
<dbReference type="Pfam" id="PF00226">
    <property type="entry name" value="DnaJ"/>
    <property type="match status" value="1"/>
</dbReference>
<reference evidence="7" key="1">
    <citation type="submission" date="2021-01" db="EMBL/GenBank/DDBJ databases">
        <authorList>
            <person name="Corre E."/>
            <person name="Pelletier E."/>
            <person name="Niang G."/>
            <person name="Scheremetjew M."/>
            <person name="Finn R."/>
            <person name="Kale V."/>
            <person name="Holt S."/>
            <person name="Cochrane G."/>
            <person name="Meng A."/>
            <person name="Brown T."/>
            <person name="Cohen L."/>
        </authorList>
    </citation>
    <scope>NUCLEOTIDE SEQUENCE</scope>
    <source>
        <strain evidence="7">CCMP3105</strain>
    </source>
</reference>
<accession>A0A7S4UEY8</accession>
<keyword evidence="2" id="KW-0812">Transmembrane</keyword>
<comment type="subcellular location">
    <subcellularLocation>
        <location evidence="1">Membrane</location>
        <topology evidence="1">Single-pass membrane protein</topology>
    </subcellularLocation>
</comment>
<feature type="compositionally biased region" description="Low complexity" evidence="5">
    <location>
        <begin position="56"/>
        <end position="71"/>
    </location>
</feature>
<dbReference type="CDD" id="cd06257">
    <property type="entry name" value="DnaJ"/>
    <property type="match status" value="1"/>
</dbReference>
<dbReference type="InterPro" id="IPR015399">
    <property type="entry name" value="DUF1977_DnaJ-like"/>
</dbReference>
<name>A0A7S4UEY8_9DINO</name>
<dbReference type="GO" id="GO:0071218">
    <property type="term" value="P:cellular response to misfolded protein"/>
    <property type="evidence" value="ECO:0007669"/>
    <property type="project" value="TreeGrafter"/>
</dbReference>
<dbReference type="AlphaFoldDB" id="A0A7S4UEY8"/>
<dbReference type="PANTHER" id="PTHR43908:SF3">
    <property type="entry name" value="AT29763P-RELATED"/>
    <property type="match status" value="1"/>
</dbReference>
<evidence type="ECO:0000259" key="6">
    <source>
        <dbReference type="PROSITE" id="PS50076"/>
    </source>
</evidence>
<feature type="domain" description="J" evidence="6">
    <location>
        <begin position="127"/>
        <end position="191"/>
    </location>
</feature>
<proteinExistence type="predicted"/>
<evidence type="ECO:0000256" key="5">
    <source>
        <dbReference type="SAM" id="MobiDB-lite"/>
    </source>
</evidence>
<dbReference type="Pfam" id="PF09320">
    <property type="entry name" value="DUF1977"/>
    <property type="match status" value="1"/>
</dbReference>
<dbReference type="SMART" id="SM00271">
    <property type="entry name" value="DnaJ"/>
    <property type="match status" value="1"/>
</dbReference>
<dbReference type="EMBL" id="HBNR01000335">
    <property type="protein sequence ID" value="CAE4560632.1"/>
    <property type="molecule type" value="Transcribed_RNA"/>
</dbReference>
<dbReference type="SUPFAM" id="SSF46565">
    <property type="entry name" value="Chaperone J-domain"/>
    <property type="match status" value="1"/>
</dbReference>
<feature type="region of interest" description="Disordered" evidence="5">
    <location>
        <begin position="56"/>
        <end position="107"/>
    </location>
</feature>
<dbReference type="GO" id="GO:0030544">
    <property type="term" value="F:Hsp70 protein binding"/>
    <property type="evidence" value="ECO:0007669"/>
    <property type="project" value="TreeGrafter"/>
</dbReference>
<organism evidence="7">
    <name type="scientific">Alexandrium monilatum</name>
    <dbReference type="NCBI Taxonomy" id="311494"/>
    <lineage>
        <taxon>Eukaryota</taxon>
        <taxon>Sar</taxon>
        <taxon>Alveolata</taxon>
        <taxon>Dinophyceae</taxon>
        <taxon>Gonyaulacales</taxon>
        <taxon>Pyrocystaceae</taxon>
        <taxon>Alexandrium</taxon>
    </lineage>
</organism>
<sequence>MAEANKDEADKCKRIAKSALAGGDTEKAVRFLQKAKRMCPGDASIDTLLAEVASGAAGGDAADPRGGAASAEEGPRYRGSQGASGGAAAGSAGAGRGAGGGAARAGKDGTYTAEQMQLVQRILRTKDYYEILEVPRDAGEDAVKRAYKKLALKLHPDKNKAPGAEEAFKKLSKAVQCLTDEEKKQVYDRYGDEERMPSQHRQAYHQDFMTAEDLFAAFFGGAATFHTTHHHHRGHHAHEDHGGQLPRAGLTQMLPVAILILLTLASNFASRDGGSRFSFTQTNQFRNERTTAALNVNYFVTDEFEEHYSEGTRYLAEFERQVEVYYVRSVVSECDHQEKQMYKQVMLAKRKGSQEELQKARNYPRPKCKEIERIKSRHAAVYRMAMYMGAY</sequence>
<evidence type="ECO:0000256" key="3">
    <source>
        <dbReference type="ARBA" id="ARBA00022989"/>
    </source>
</evidence>
<dbReference type="InterPro" id="IPR051100">
    <property type="entry name" value="DnaJ_subfamily_B/C"/>
</dbReference>
<evidence type="ECO:0000313" key="7">
    <source>
        <dbReference type="EMBL" id="CAE4560632.1"/>
    </source>
</evidence>
<feature type="compositionally biased region" description="Gly residues" evidence="5">
    <location>
        <begin position="82"/>
        <end position="103"/>
    </location>
</feature>
<evidence type="ECO:0000256" key="1">
    <source>
        <dbReference type="ARBA" id="ARBA00004167"/>
    </source>
</evidence>
<dbReference type="PROSITE" id="PS50076">
    <property type="entry name" value="DNAJ_2"/>
    <property type="match status" value="1"/>
</dbReference>
<evidence type="ECO:0000256" key="2">
    <source>
        <dbReference type="ARBA" id="ARBA00022692"/>
    </source>
</evidence>
<dbReference type="PRINTS" id="PR00625">
    <property type="entry name" value="JDOMAIN"/>
</dbReference>
<protein>
    <recommendedName>
        <fullName evidence="6">J domain-containing protein</fullName>
    </recommendedName>
</protein>
<dbReference type="Gene3D" id="1.10.287.110">
    <property type="entry name" value="DnaJ domain"/>
    <property type="match status" value="1"/>
</dbReference>